<reference evidence="3 4" key="1">
    <citation type="submission" date="2019-02" db="EMBL/GenBank/DDBJ databases">
        <title>Deep-cultivation of Planctomycetes and their phenomic and genomic characterization uncovers novel biology.</title>
        <authorList>
            <person name="Wiegand S."/>
            <person name="Jogler M."/>
            <person name="Boedeker C."/>
            <person name="Pinto D."/>
            <person name="Vollmers J."/>
            <person name="Rivas-Marin E."/>
            <person name="Kohn T."/>
            <person name="Peeters S.H."/>
            <person name="Heuer A."/>
            <person name="Rast P."/>
            <person name="Oberbeckmann S."/>
            <person name="Bunk B."/>
            <person name="Jeske O."/>
            <person name="Meyerdierks A."/>
            <person name="Storesund J.E."/>
            <person name="Kallscheuer N."/>
            <person name="Luecker S."/>
            <person name="Lage O.M."/>
            <person name="Pohl T."/>
            <person name="Merkel B.J."/>
            <person name="Hornburger P."/>
            <person name="Mueller R.-W."/>
            <person name="Bruemmer F."/>
            <person name="Labrenz M."/>
            <person name="Spormann A.M."/>
            <person name="Op den Camp H."/>
            <person name="Overmann J."/>
            <person name="Amann R."/>
            <person name="Jetten M.S.M."/>
            <person name="Mascher T."/>
            <person name="Medema M.H."/>
            <person name="Devos D.P."/>
            <person name="Kaster A.-K."/>
            <person name="Ovreas L."/>
            <person name="Rohde M."/>
            <person name="Galperin M.Y."/>
            <person name="Jogler C."/>
        </authorList>
    </citation>
    <scope>NUCLEOTIDE SEQUENCE [LARGE SCALE GENOMIC DNA]</scope>
    <source>
        <strain evidence="3 4">I41</strain>
    </source>
</reference>
<gene>
    <name evidence="3" type="ORF">I41_17690</name>
</gene>
<dbReference type="RefSeq" id="WP_145432143.1">
    <property type="nucleotide sequence ID" value="NZ_CP036339.1"/>
</dbReference>
<feature type="domain" description="Pyrrolo-quinoline quinone repeat" evidence="2">
    <location>
        <begin position="386"/>
        <end position="623"/>
    </location>
</feature>
<organism evidence="3 4">
    <name type="scientific">Lacipirellula limnantheis</name>
    <dbReference type="NCBI Taxonomy" id="2528024"/>
    <lineage>
        <taxon>Bacteria</taxon>
        <taxon>Pseudomonadati</taxon>
        <taxon>Planctomycetota</taxon>
        <taxon>Planctomycetia</taxon>
        <taxon>Pirellulales</taxon>
        <taxon>Lacipirellulaceae</taxon>
        <taxon>Lacipirellula</taxon>
    </lineage>
</organism>
<dbReference type="SUPFAM" id="SSF50998">
    <property type="entry name" value="Quinoprotein alcohol dehydrogenase-like"/>
    <property type="match status" value="1"/>
</dbReference>
<evidence type="ECO:0000256" key="1">
    <source>
        <dbReference type="SAM" id="SignalP"/>
    </source>
</evidence>
<dbReference type="Pfam" id="PF13360">
    <property type="entry name" value="PQQ_2"/>
    <property type="match status" value="1"/>
</dbReference>
<evidence type="ECO:0000313" key="4">
    <source>
        <dbReference type="Proteomes" id="UP000317909"/>
    </source>
</evidence>
<evidence type="ECO:0000313" key="3">
    <source>
        <dbReference type="EMBL" id="QDT72589.1"/>
    </source>
</evidence>
<dbReference type="PANTHER" id="PTHR34512">
    <property type="entry name" value="CELL SURFACE PROTEIN"/>
    <property type="match status" value="1"/>
</dbReference>
<dbReference type="AlphaFoldDB" id="A0A517TW38"/>
<dbReference type="KEGG" id="llh:I41_17690"/>
<dbReference type="InterPro" id="IPR011047">
    <property type="entry name" value="Quinoprotein_ADH-like_sf"/>
</dbReference>
<dbReference type="InterPro" id="IPR002372">
    <property type="entry name" value="PQQ_rpt_dom"/>
</dbReference>
<feature type="signal peptide" evidence="1">
    <location>
        <begin position="1"/>
        <end position="27"/>
    </location>
</feature>
<dbReference type="InterPro" id="IPR018391">
    <property type="entry name" value="PQQ_b-propeller_rpt"/>
</dbReference>
<evidence type="ECO:0000259" key="2">
    <source>
        <dbReference type="Pfam" id="PF13360"/>
    </source>
</evidence>
<dbReference type="InterPro" id="IPR015943">
    <property type="entry name" value="WD40/YVTN_repeat-like_dom_sf"/>
</dbReference>
<accession>A0A517TW38</accession>
<keyword evidence="4" id="KW-1185">Reference proteome</keyword>
<dbReference type="Gene3D" id="2.130.10.10">
    <property type="entry name" value="YVTN repeat-like/Quinoprotein amine dehydrogenase"/>
    <property type="match status" value="2"/>
</dbReference>
<dbReference type="PANTHER" id="PTHR34512:SF30">
    <property type="entry name" value="OUTER MEMBRANE PROTEIN ASSEMBLY FACTOR BAMB"/>
    <property type="match status" value="1"/>
</dbReference>
<sequence precursor="true">MGHCRIPTVAWAMLAALFAAAPLRAPADDAKSAEGPISMLVMDPLALPLSCPCVAGYAQRKYEVLGDYLSKELGRPVEITFAESIKNALDKEHVDDIHLIIGKDSVVRAQSKKHKYEPSLLARLVGKDGNVNQTGLIVVRSADPAKTLSELNGYRILFGPPECDEKFSAARELLEEAGVDVPAEKEAEIAYACSDGACMIIDWGDKIHGAAVISSYAAPLLEGCGTIKKGDLRVIGETKPVPFVAAFATNSLDKEEQKKVQDALLKAGKAPRMLAALETMLGFVPEDFKPIVPAKPVIKAAEKPTATQPSSGEAKTSADVRSPTIRAWPGWLGPERNGRVEWLPDSLPAKLDIVWSRPFLRPGMGGLAATDRHVFVGDRDAANRADVFRCLDATNGEERWSITQPALGQLDYDNLPRATPLIYQDKVLFFGAFGDLVCAEMETGRVAWRMNVRLRFLALDKLPWGTCSSPLLVNDMVVVNPGAPRASIAAVDAATGETRWQTPGEPQGYGSLIAATLGGVRQIVGHTQSTLCGWNAETGVRLWSLKPRTDGDFNVPTPIVIGDKLLVATENNGGRLYRFREGGEIEPEQVAVNTKLNPQMSTPIAVGRRVFCVNRRLDCFDAADDLKNVWTARDRAFCEFGAAIATDSRVLVQGRGGELVLIDVSGPEPAIVSRSLLTTDKVAADAELLTFPALVGSRLFLRNETAVVCIELGG</sequence>
<dbReference type="EMBL" id="CP036339">
    <property type="protein sequence ID" value="QDT72589.1"/>
    <property type="molecule type" value="Genomic_DNA"/>
</dbReference>
<dbReference type="Gene3D" id="3.40.190.10">
    <property type="entry name" value="Periplasmic binding protein-like II"/>
    <property type="match status" value="2"/>
</dbReference>
<proteinExistence type="predicted"/>
<name>A0A517TW38_9BACT</name>
<protein>
    <submittedName>
        <fullName evidence="3">Outer membrane biogenesis protein BamB</fullName>
    </submittedName>
</protein>
<keyword evidence="1" id="KW-0732">Signal</keyword>
<feature type="chain" id="PRO_5021860782" evidence="1">
    <location>
        <begin position="28"/>
        <end position="714"/>
    </location>
</feature>
<dbReference type="OrthoDB" id="269683at2"/>
<dbReference type="Proteomes" id="UP000317909">
    <property type="component" value="Chromosome"/>
</dbReference>
<dbReference type="SMART" id="SM00564">
    <property type="entry name" value="PQQ"/>
    <property type="match status" value="3"/>
</dbReference>
<dbReference type="Pfam" id="PF12974">
    <property type="entry name" value="Phosphonate-bd"/>
    <property type="match status" value="1"/>
</dbReference>